<dbReference type="EMBL" id="KI630443">
    <property type="protein sequence ID" value="EYU39448.1"/>
    <property type="molecule type" value="Genomic_DNA"/>
</dbReference>
<dbReference type="PRINTS" id="PR00458">
    <property type="entry name" value="PEROXIDASE"/>
</dbReference>
<dbReference type="GO" id="GO:0140825">
    <property type="term" value="F:lactoperoxidase activity"/>
    <property type="evidence" value="ECO:0007669"/>
    <property type="project" value="UniProtKB-EC"/>
</dbReference>
<dbReference type="InterPro" id="IPR000823">
    <property type="entry name" value="Peroxidase_pln"/>
</dbReference>
<evidence type="ECO:0000256" key="1">
    <source>
        <dbReference type="ARBA" id="ARBA00000189"/>
    </source>
</evidence>
<evidence type="ECO:0000256" key="20">
    <source>
        <dbReference type="PIRSR" id="PIRSR600823-4"/>
    </source>
</evidence>
<dbReference type="PROSITE" id="PS50873">
    <property type="entry name" value="PEROXIDASE_4"/>
    <property type="match status" value="1"/>
</dbReference>
<dbReference type="InterPro" id="IPR019794">
    <property type="entry name" value="Peroxidases_AS"/>
</dbReference>
<feature type="binding site" evidence="19">
    <location>
        <position position="261"/>
    </location>
    <ligand>
        <name>Ca(2+)</name>
        <dbReference type="ChEBI" id="CHEBI:29108"/>
        <label>2</label>
    </ligand>
</feature>
<evidence type="ECO:0000313" key="25">
    <source>
        <dbReference type="Proteomes" id="UP000030748"/>
    </source>
</evidence>
<feature type="binding site" evidence="19">
    <location>
        <position position="256"/>
    </location>
    <ligand>
        <name>Ca(2+)</name>
        <dbReference type="ChEBI" id="CHEBI:29108"/>
        <label>2</label>
    </ligand>
</feature>
<comment type="subcellular location">
    <subcellularLocation>
        <location evidence="3 22">Secreted</location>
    </subcellularLocation>
</comment>
<dbReference type="GO" id="GO:0009505">
    <property type="term" value="C:plant-type cell wall"/>
    <property type="evidence" value="ECO:0000318"/>
    <property type="project" value="GO_Central"/>
</dbReference>
<evidence type="ECO:0000256" key="2">
    <source>
        <dbReference type="ARBA" id="ARBA00002322"/>
    </source>
</evidence>
<dbReference type="PANTHER" id="PTHR31235">
    <property type="entry name" value="PEROXIDASE 25-RELATED"/>
    <property type="match status" value="1"/>
</dbReference>
<keyword evidence="6 22" id="KW-0964">Secreted</keyword>
<dbReference type="InterPro" id="IPR010255">
    <property type="entry name" value="Haem_peroxidase_sf"/>
</dbReference>
<proteinExistence type="inferred from homology"/>
<evidence type="ECO:0000256" key="22">
    <source>
        <dbReference type="RuleBase" id="RU362060"/>
    </source>
</evidence>
<dbReference type="GO" id="GO:0005576">
    <property type="term" value="C:extracellular region"/>
    <property type="evidence" value="ECO:0007669"/>
    <property type="project" value="UniProtKB-SubCell"/>
</dbReference>
<evidence type="ECO:0000256" key="9">
    <source>
        <dbReference type="ARBA" id="ARBA00022723"/>
    </source>
</evidence>
<evidence type="ECO:0000256" key="13">
    <source>
        <dbReference type="ARBA" id="ARBA00023004"/>
    </source>
</evidence>
<evidence type="ECO:0000256" key="11">
    <source>
        <dbReference type="ARBA" id="ARBA00022837"/>
    </source>
</evidence>
<keyword evidence="25" id="KW-1185">Reference proteome</keyword>
<dbReference type="InterPro" id="IPR033905">
    <property type="entry name" value="Secretory_peroxidase"/>
</dbReference>
<dbReference type="eggNOG" id="ENOG502QPX7">
    <property type="taxonomic scope" value="Eukaryota"/>
</dbReference>
<organism evidence="24 25">
    <name type="scientific">Erythranthe guttata</name>
    <name type="common">Yellow monkey flower</name>
    <name type="synonym">Mimulus guttatus</name>
    <dbReference type="NCBI Taxonomy" id="4155"/>
    <lineage>
        <taxon>Eukaryota</taxon>
        <taxon>Viridiplantae</taxon>
        <taxon>Streptophyta</taxon>
        <taxon>Embryophyta</taxon>
        <taxon>Tracheophyta</taxon>
        <taxon>Spermatophyta</taxon>
        <taxon>Magnoliopsida</taxon>
        <taxon>eudicotyledons</taxon>
        <taxon>Gunneridae</taxon>
        <taxon>Pentapetalae</taxon>
        <taxon>asterids</taxon>
        <taxon>lamiids</taxon>
        <taxon>Lamiales</taxon>
        <taxon>Phrymaceae</taxon>
        <taxon>Erythranthe</taxon>
    </lineage>
</organism>
<dbReference type="GO" id="GO:0042744">
    <property type="term" value="P:hydrogen peroxide catabolic process"/>
    <property type="evidence" value="ECO:0007669"/>
    <property type="project" value="UniProtKB-KW"/>
</dbReference>
<dbReference type="SUPFAM" id="SSF48113">
    <property type="entry name" value="Heme-dependent peroxidases"/>
    <property type="match status" value="1"/>
</dbReference>
<dbReference type="PRINTS" id="PR00461">
    <property type="entry name" value="PLPEROXIDASE"/>
</dbReference>
<comment type="function">
    <text evidence="2">Removal of H(2)O(2), oxidation of toxic reductants, biosynthesis and degradation of lignin, suberization, auxin catabolism, response to environmental stresses such as wounding, pathogen attack and oxidative stress. These functions might be dependent on each isozyme/isoform in each plant tissue.</text>
</comment>
<dbReference type="Pfam" id="PF00141">
    <property type="entry name" value="peroxidase"/>
    <property type="match status" value="1"/>
</dbReference>
<feature type="binding site" evidence="19">
    <location>
        <position position="83"/>
    </location>
    <ligand>
        <name>Ca(2+)</name>
        <dbReference type="ChEBI" id="CHEBI:29108"/>
        <label>1</label>
    </ligand>
</feature>
<feature type="disulfide bond" evidence="21">
    <location>
        <begin position="206"/>
        <end position="233"/>
    </location>
</feature>
<comment type="catalytic activity">
    <reaction evidence="1 22">
        <text>2 a phenolic donor + H2O2 = 2 a phenolic radical donor + 2 H2O</text>
        <dbReference type="Rhea" id="RHEA:56136"/>
        <dbReference type="ChEBI" id="CHEBI:15377"/>
        <dbReference type="ChEBI" id="CHEBI:16240"/>
        <dbReference type="ChEBI" id="CHEBI:139520"/>
        <dbReference type="ChEBI" id="CHEBI:139521"/>
        <dbReference type="EC" id="1.11.1.7"/>
    </reaction>
</comment>
<evidence type="ECO:0000256" key="7">
    <source>
        <dbReference type="ARBA" id="ARBA00022559"/>
    </source>
</evidence>
<dbReference type="OrthoDB" id="882317at2759"/>
<evidence type="ECO:0000256" key="8">
    <source>
        <dbReference type="ARBA" id="ARBA00022617"/>
    </source>
</evidence>
<evidence type="ECO:0000256" key="18">
    <source>
        <dbReference type="PIRSR" id="PIRSR600823-2"/>
    </source>
</evidence>
<dbReference type="EC" id="1.11.1.7" evidence="5 22"/>
<keyword evidence="15" id="KW-0325">Glycoprotein</keyword>
<dbReference type="STRING" id="4155.A0A022RI95"/>
<dbReference type="PhylomeDB" id="A0A022RI95"/>
<dbReference type="InterPro" id="IPR019793">
    <property type="entry name" value="Peroxidases_heam-ligand_BS"/>
</dbReference>
<comment type="similarity">
    <text evidence="22">Belongs to the peroxidase family. Classical plant (class III) peroxidase subfamily.</text>
</comment>
<feature type="chain" id="PRO_5005101240" description="Peroxidase" evidence="22">
    <location>
        <begin position="27"/>
        <end position="333"/>
    </location>
</feature>
<evidence type="ECO:0000256" key="6">
    <source>
        <dbReference type="ARBA" id="ARBA00022525"/>
    </source>
</evidence>
<dbReference type="FunFam" id="1.10.420.10:FF:000006">
    <property type="entry name" value="Peroxidase"/>
    <property type="match status" value="1"/>
</dbReference>
<dbReference type="Proteomes" id="UP000030748">
    <property type="component" value="Unassembled WGS sequence"/>
</dbReference>
<dbReference type="GO" id="GO:0006950">
    <property type="term" value="P:response to stress"/>
    <property type="evidence" value="ECO:0000318"/>
    <property type="project" value="GO_Central"/>
</dbReference>
<feature type="disulfide bond" evidence="21">
    <location>
        <begin position="127"/>
        <end position="329"/>
    </location>
</feature>
<evidence type="ECO:0000256" key="17">
    <source>
        <dbReference type="PIRSR" id="PIRSR600823-1"/>
    </source>
</evidence>
<evidence type="ECO:0000256" key="14">
    <source>
        <dbReference type="ARBA" id="ARBA00023157"/>
    </source>
</evidence>
<evidence type="ECO:0000256" key="4">
    <source>
        <dbReference type="ARBA" id="ARBA00006873"/>
    </source>
</evidence>
<keyword evidence="8 22" id="KW-0349">Heme</keyword>
<feature type="site" description="Transition state stabilizer" evidence="20">
    <location>
        <position position="71"/>
    </location>
</feature>
<keyword evidence="13 19" id="KW-0408">Iron</keyword>
<evidence type="ECO:0000256" key="15">
    <source>
        <dbReference type="ARBA" id="ARBA00023180"/>
    </source>
</evidence>
<reference evidence="24 25" key="1">
    <citation type="journal article" date="2013" name="Proc. Natl. Acad. Sci. U.S.A.">
        <title>Fine-scale variation in meiotic recombination in Mimulus inferred from population shotgun sequencing.</title>
        <authorList>
            <person name="Hellsten U."/>
            <person name="Wright K.M."/>
            <person name="Jenkins J."/>
            <person name="Shu S."/>
            <person name="Yuan Y."/>
            <person name="Wessler S.R."/>
            <person name="Schmutz J."/>
            <person name="Willis J.H."/>
            <person name="Rokhsar D.S."/>
        </authorList>
    </citation>
    <scope>NUCLEOTIDE SEQUENCE [LARGE SCALE GENOMIC DNA]</scope>
    <source>
        <strain evidence="25">cv. DUN x IM62</strain>
    </source>
</reference>
<dbReference type="GO" id="GO:0020037">
    <property type="term" value="F:heme binding"/>
    <property type="evidence" value="ECO:0007669"/>
    <property type="project" value="UniProtKB-UniRule"/>
</dbReference>
<gene>
    <name evidence="24" type="ORF">MIMGU_mgv1a009726mg</name>
</gene>
<feature type="binding site" evidence="18">
    <location>
        <position position="169"/>
    </location>
    <ligand>
        <name>substrate</name>
    </ligand>
</feature>
<dbReference type="AlphaFoldDB" id="A0A022RI95"/>
<keyword evidence="16 22" id="KW-0376">Hydrogen peroxide</keyword>
<evidence type="ECO:0000256" key="21">
    <source>
        <dbReference type="PIRSR" id="PIRSR600823-5"/>
    </source>
</evidence>
<name>A0A022RI95_ERYGU</name>
<feature type="disulfide bond" evidence="21">
    <location>
        <begin position="77"/>
        <end position="82"/>
    </location>
</feature>
<evidence type="ECO:0000256" key="5">
    <source>
        <dbReference type="ARBA" id="ARBA00012313"/>
    </source>
</evidence>
<comment type="cofactor">
    <cofactor evidence="19 22">
        <name>Ca(2+)</name>
        <dbReference type="ChEBI" id="CHEBI:29108"/>
    </cofactor>
    <text evidence="19 22">Binds 2 calcium ions per subunit.</text>
</comment>
<comment type="similarity">
    <text evidence="4">Belongs to the peroxidase family. Ascorbate peroxidase subfamily.</text>
</comment>
<comment type="cofactor">
    <cofactor evidence="19 22">
        <name>heme b</name>
        <dbReference type="ChEBI" id="CHEBI:60344"/>
    </cofactor>
    <text evidence="19 22">Binds 1 heme b (iron(II)-protoporphyrin IX) group per subunit.</text>
</comment>
<feature type="binding site" evidence="19">
    <location>
        <position position="79"/>
    </location>
    <ligand>
        <name>Ca(2+)</name>
        <dbReference type="ChEBI" id="CHEBI:29108"/>
        <label>1</label>
    </ligand>
</feature>
<evidence type="ECO:0000256" key="19">
    <source>
        <dbReference type="PIRSR" id="PIRSR600823-3"/>
    </source>
</evidence>
<feature type="disulfide bond" evidence="21">
    <location>
        <begin position="44"/>
        <end position="121"/>
    </location>
</feature>
<feature type="binding site" evidence="19">
    <location>
        <position position="81"/>
    </location>
    <ligand>
        <name>Ca(2+)</name>
        <dbReference type="ChEBI" id="CHEBI:29108"/>
        <label>1</label>
    </ligand>
</feature>
<dbReference type="PROSITE" id="PS00435">
    <property type="entry name" value="PEROXIDASE_1"/>
    <property type="match status" value="1"/>
</dbReference>
<dbReference type="GO" id="GO:0006979">
    <property type="term" value="P:response to oxidative stress"/>
    <property type="evidence" value="ECO:0007669"/>
    <property type="project" value="UniProtKB-UniRule"/>
</dbReference>
<keyword evidence="12 22" id="KW-0560">Oxidoreductase</keyword>
<dbReference type="GO" id="GO:0046872">
    <property type="term" value="F:metal ion binding"/>
    <property type="evidence" value="ECO:0007669"/>
    <property type="project" value="UniProtKB-UniRule"/>
</dbReference>
<feature type="binding site" evidence="19">
    <location>
        <position position="253"/>
    </location>
    <ligand>
        <name>Ca(2+)</name>
        <dbReference type="ChEBI" id="CHEBI:29108"/>
        <label>2</label>
    </ligand>
</feature>
<sequence>MAALTNSHAVVIIGLLLSCFILFVSAADDNSTAALTVGFYKNSCPFAEIIVRKYVNKFVTFNPGFAAGLIRLHFHDCFVRGCDASVLLDGKNSEKQSIPNKGSLRGFEIIDAAKAELEVKCPGIVSCADILAFSARDSAWKAGNIFYEVPAGRRDGNVSNTLDPLLNLPPPFFNATQLRDNFARKGLTLDEMVTLSGAHSIGIAHCTSFLGRLYPTVDPTLDPKYAAKLKKICPAPVANATGPPKVNPTVNQDTITPIRLDNLYYLGLKQKKGLFTSDQDLMTSPLTSNIVLNNIQFGGVWATKFAAAMVKMGNIDVLTGVQGEVREHCRHIN</sequence>
<dbReference type="OMA" id="DEERMMS"/>
<keyword evidence="14 21" id="KW-1015">Disulfide bond</keyword>
<evidence type="ECO:0000313" key="24">
    <source>
        <dbReference type="EMBL" id="EYU39448.1"/>
    </source>
</evidence>
<feature type="domain" description="Plant heme peroxidase family profile" evidence="23">
    <location>
        <begin position="34"/>
        <end position="333"/>
    </location>
</feature>
<evidence type="ECO:0000256" key="16">
    <source>
        <dbReference type="ARBA" id="ARBA00023324"/>
    </source>
</evidence>
<keyword evidence="7 22" id="KW-0575">Peroxidase</keyword>
<dbReference type="InterPro" id="IPR002016">
    <property type="entry name" value="Haem_peroxidase"/>
</dbReference>
<keyword evidence="10 22" id="KW-0732">Signal</keyword>
<evidence type="ECO:0000259" key="23">
    <source>
        <dbReference type="PROSITE" id="PS50873"/>
    </source>
</evidence>
<dbReference type="Gene3D" id="1.10.520.10">
    <property type="match status" value="1"/>
</dbReference>
<keyword evidence="11 19" id="KW-0106">Calcium</keyword>
<feature type="binding site" description="axial binding residue" evidence="19">
    <location>
        <position position="199"/>
    </location>
    <ligand>
        <name>heme b</name>
        <dbReference type="ChEBI" id="CHEBI:60344"/>
    </ligand>
    <ligandPart>
        <name>Fe</name>
        <dbReference type="ChEBI" id="CHEBI:18248"/>
    </ligandPart>
</feature>
<dbReference type="KEGG" id="egt:105955386"/>
<dbReference type="GO" id="GO:0004601">
    <property type="term" value="F:peroxidase activity"/>
    <property type="evidence" value="ECO:0000318"/>
    <property type="project" value="GO_Central"/>
</dbReference>
<accession>A0A022RI95</accession>
<feature type="signal peptide" evidence="22">
    <location>
        <begin position="1"/>
        <end position="26"/>
    </location>
</feature>
<dbReference type="CDD" id="cd00693">
    <property type="entry name" value="secretory_peroxidase"/>
    <property type="match status" value="1"/>
</dbReference>
<feature type="binding site" evidence="19">
    <location>
        <position position="85"/>
    </location>
    <ligand>
        <name>Ca(2+)</name>
        <dbReference type="ChEBI" id="CHEBI:29108"/>
        <label>1</label>
    </ligand>
</feature>
<dbReference type="Gene3D" id="1.10.420.10">
    <property type="entry name" value="Peroxidase, domain 2"/>
    <property type="match status" value="1"/>
</dbReference>
<feature type="binding site" evidence="19">
    <location>
        <position position="94"/>
    </location>
    <ligand>
        <name>Ca(2+)</name>
        <dbReference type="ChEBI" id="CHEBI:29108"/>
        <label>1</label>
    </ligand>
</feature>
<evidence type="ECO:0000256" key="12">
    <source>
        <dbReference type="ARBA" id="ARBA00023002"/>
    </source>
</evidence>
<feature type="active site" description="Proton acceptor" evidence="17">
    <location>
        <position position="75"/>
    </location>
</feature>
<protein>
    <recommendedName>
        <fullName evidence="5 22">Peroxidase</fullName>
        <ecNumber evidence="5 22">1.11.1.7</ecNumber>
    </recommendedName>
</protein>
<dbReference type="FunFam" id="1.10.520.10:FF:000006">
    <property type="entry name" value="Peroxidase"/>
    <property type="match status" value="1"/>
</dbReference>
<evidence type="ECO:0000256" key="10">
    <source>
        <dbReference type="ARBA" id="ARBA00022729"/>
    </source>
</evidence>
<feature type="binding site" evidence="19">
    <location>
        <position position="76"/>
    </location>
    <ligand>
        <name>Ca(2+)</name>
        <dbReference type="ChEBI" id="CHEBI:29108"/>
        <label>1</label>
    </ligand>
</feature>
<dbReference type="PROSITE" id="PS00436">
    <property type="entry name" value="PEROXIDASE_2"/>
    <property type="match status" value="1"/>
</dbReference>
<keyword evidence="9 19" id="KW-0479">Metal-binding</keyword>
<evidence type="ECO:0000256" key="3">
    <source>
        <dbReference type="ARBA" id="ARBA00004613"/>
    </source>
</evidence>